<gene>
    <name evidence="9" type="ORF">FBUS_11347</name>
</gene>
<evidence type="ECO:0000256" key="7">
    <source>
        <dbReference type="ARBA" id="ARBA00031181"/>
    </source>
</evidence>
<comment type="similarity">
    <text evidence="2">Belongs to the enoyl-CoA hydratase/isomerase family.</text>
</comment>
<dbReference type="OrthoDB" id="1737613at2759"/>
<evidence type="ECO:0000313" key="10">
    <source>
        <dbReference type="Proteomes" id="UP000728185"/>
    </source>
</evidence>
<name>A0A8E0VGU7_9TREM</name>
<dbReference type="AlphaFoldDB" id="A0A8E0VGU7"/>
<evidence type="ECO:0000259" key="8">
    <source>
        <dbReference type="Pfam" id="PF16113"/>
    </source>
</evidence>
<dbReference type="GO" id="GO:0005739">
    <property type="term" value="C:mitochondrion"/>
    <property type="evidence" value="ECO:0007669"/>
    <property type="project" value="TreeGrafter"/>
</dbReference>
<dbReference type="SUPFAM" id="SSF52096">
    <property type="entry name" value="ClpP/crotonase"/>
    <property type="match status" value="1"/>
</dbReference>
<keyword evidence="5 9" id="KW-0378">Hydrolase</keyword>
<evidence type="ECO:0000256" key="3">
    <source>
        <dbReference type="ARBA" id="ARBA00011915"/>
    </source>
</evidence>
<comment type="catalytic activity">
    <reaction evidence="1">
        <text>3-hydroxy-2-methylpropanoyl-CoA + H2O = 3-hydroxy-2-methylpropanoate + CoA + H(+)</text>
        <dbReference type="Rhea" id="RHEA:20888"/>
        <dbReference type="ChEBI" id="CHEBI:11805"/>
        <dbReference type="ChEBI" id="CHEBI:15377"/>
        <dbReference type="ChEBI" id="CHEBI:15378"/>
        <dbReference type="ChEBI" id="CHEBI:57287"/>
        <dbReference type="ChEBI" id="CHEBI:57340"/>
        <dbReference type="EC" id="3.1.2.4"/>
    </reaction>
</comment>
<evidence type="ECO:0000256" key="4">
    <source>
        <dbReference type="ARBA" id="ARBA00016714"/>
    </source>
</evidence>
<comment type="caution">
    <text evidence="9">The sequence shown here is derived from an EMBL/GenBank/DDBJ whole genome shotgun (WGS) entry which is preliminary data.</text>
</comment>
<dbReference type="UniPathway" id="UPA00362"/>
<dbReference type="InterPro" id="IPR045004">
    <property type="entry name" value="ECH_dom"/>
</dbReference>
<dbReference type="Proteomes" id="UP000728185">
    <property type="component" value="Unassembled WGS sequence"/>
</dbReference>
<dbReference type="EMBL" id="LUCM01008221">
    <property type="protein sequence ID" value="KAA0188767.1"/>
    <property type="molecule type" value="Genomic_DNA"/>
</dbReference>
<dbReference type="PANTHER" id="PTHR43176:SF3">
    <property type="entry name" value="3-HYDROXYISOBUTYRYL-COA HYDROLASE, MITOCHONDRIAL"/>
    <property type="match status" value="1"/>
</dbReference>
<evidence type="ECO:0000256" key="1">
    <source>
        <dbReference type="ARBA" id="ARBA00001709"/>
    </source>
</evidence>
<dbReference type="CDD" id="cd06558">
    <property type="entry name" value="crotonase-like"/>
    <property type="match status" value="1"/>
</dbReference>
<dbReference type="Gene3D" id="3.90.226.10">
    <property type="entry name" value="2-enoyl-CoA Hydratase, Chain A, domain 1"/>
    <property type="match status" value="1"/>
</dbReference>
<proteinExistence type="inferred from homology"/>
<feature type="domain" description="Enoyl-CoA hydratase/isomerase" evidence="8">
    <location>
        <begin position="36"/>
        <end position="324"/>
    </location>
</feature>
<dbReference type="EC" id="3.1.2.4" evidence="3"/>
<evidence type="ECO:0000313" key="9">
    <source>
        <dbReference type="EMBL" id="KAA0188767.1"/>
    </source>
</evidence>
<comment type="function">
    <text evidence="6">Hydrolyzes 3-hydroxyisobutyryl-CoA (HIBYL-CoA), a saline catabolite. Has high activity toward isobutyryl-CoA. Could be an isobutyryl-CoA dehydrogenase that functions in valine catabolism. Also hydrolyzes 3-hydroxypropanoyl-CoA.</text>
</comment>
<sequence length="328" mass="36210">MLFTKVIRAVPKRIAFFNLRMFSEDGGVILTQHKSCGVITLNRPKVLNSLNLSMVRNIYPRLKEWNENPAISHVLIEGTGDRAFCAGGDVRAVIEGAKIGDPVSELFFREEYRLNYLIGTLQKPYIALIDGITMGGGVGLSVHGRYRVATERSLVSMPETAIGFFTDVGGGYFLSRLRCPGLGCFLALTGHRLQGVEVLWAGIATHYKPSSELKEVKDALINLEFPPISNKADLIGVDEALLKILDNPKVETPIPESFKAHLNTMASIFSLFHGEQPVLMEDIIAKLVACARTNGDSQVWAEKYLDTLNLMSPTSLKVSKDTTQSDRR</sequence>
<evidence type="ECO:0000256" key="6">
    <source>
        <dbReference type="ARBA" id="ARBA00024871"/>
    </source>
</evidence>
<dbReference type="PANTHER" id="PTHR43176">
    <property type="entry name" value="3-HYDROXYISOBUTYRYL-COA HYDROLASE-RELATED"/>
    <property type="match status" value="1"/>
</dbReference>
<accession>A0A8E0VGU7</accession>
<evidence type="ECO:0000256" key="5">
    <source>
        <dbReference type="ARBA" id="ARBA00022801"/>
    </source>
</evidence>
<dbReference type="GO" id="GO:0006574">
    <property type="term" value="P:L-valine catabolic process"/>
    <property type="evidence" value="ECO:0007669"/>
    <property type="project" value="UniProtKB-UniPathway"/>
</dbReference>
<dbReference type="NCBIfam" id="NF004127">
    <property type="entry name" value="PRK05617.1"/>
    <property type="match status" value="1"/>
</dbReference>
<organism evidence="9 10">
    <name type="scientific">Fasciolopsis buskii</name>
    <dbReference type="NCBI Taxonomy" id="27845"/>
    <lineage>
        <taxon>Eukaryota</taxon>
        <taxon>Metazoa</taxon>
        <taxon>Spiralia</taxon>
        <taxon>Lophotrochozoa</taxon>
        <taxon>Platyhelminthes</taxon>
        <taxon>Trematoda</taxon>
        <taxon>Digenea</taxon>
        <taxon>Plagiorchiida</taxon>
        <taxon>Echinostomata</taxon>
        <taxon>Echinostomatoidea</taxon>
        <taxon>Fasciolidae</taxon>
        <taxon>Fasciolopsis</taxon>
    </lineage>
</organism>
<reference evidence="9" key="1">
    <citation type="submission" date="2019-05" db="EMBL/GenBank/DDBJ databases">
        <title>Annotation for the trematode Fasciolopsis buski.</title>
        <authorList>
            <person name="Choi Y.-J."/>
        </authorList>
    </citation>
    <scope>NUCLEOTIDE SEQUENCE</scope>
    <source>
        <strain evidence="9">HT</strain>
        <tissue evidence="9">Whole worm</tissue>
    </source>
</reference>
<keyword evidence="10" id="KW-1185">Reference proteome</keyword>
<dbReference type="InterPro" id="IPR029045">
    <property type="entry name" value="ClpP/crotonase-like_dom_sf"/>
</dbReference>
<protein>
    <recommendedName>
        <fullName evidence="4">3-hydroxyisobutyryl-CoA hydrolase, mitochondrial</fullName>
        <ecNumber evidence="3">3.1.2.4</ecNumber>
    </recommendedName>
    <alternativeName>
        <fullName evidence="7">3-hydroxyisobutyryl-coenzyme A hydrolase</fullName>
    </alternativeName>
</protein>
<dbReference type="InterPro" id="IPR032259">
    <property type="entry name" value="HIBYL-CoA-H"/>
</dbReference>
<dbReference type="GO" id="GO:0003860">
    <property type="term" value="F:3-hydroxyisobutyryl-CoA hydrolase activity"/>
    <property type="evidence" value="ECO:0007669"/>
    <property type="project" value="UniProtKB-EC"/>
</dbReference>
<evidence type="ECO:0000256" key="2">
    <source>
        <dbReference type="ARBA" id="ARBA00005254"/>
    </source>
</evidence>
<dbReference type="Pfam" id="PF16113">
    <property type="entry name" value="ECH_2"/>
    <property type="match status" value="1"/>
</dbReference>